<dbReference type="Gene3D" id="2.10.260.10">
    <property type="match status" value="1"/>
</dbReference>
<name>A0A1W6WXH8_BACTU</name>
<dbReference type="InterPro" id="IPR037914">
    <property type="entry name" value="SpoVT-AbrB_sf"/>
</dbReference>
<evidence type="ECO:0000313" key="2">
    <source>
        <dbReference type="Proteomes" id="UP000194143"/>
    </source>
</evidence>
<gene>
    <name evidence="1" type="ORF">CAB88_29985</name>
</gene>
<keyword evidence="1" id="KW-0614">Plasmid</keyword>
<geneLocation type="plasmid" evidence="1 2">
    <name>poh1</name>
</geneLocation>
<organism evidence="1 2">
    <name type="scientific">Bacillus thuringiensis</name>
    <dbReference type="NCBI Taxonomy" id="1428"/>
    <lineage>
        <taxon>Bacteria</taxon>
        <taxon>Bacillati</taxon>
        <taxon>Bacillota</taxon>
        <taxon>Bacilli</taxon>
        <taxon>Bacillales</taxon>
        <taxon>Bacillaceae</taxon>
        <taxon>Bacillus</taxon>
        <taxon>Bacillus cereus group</taxon>
    </lineage>
</organism>
<keyword evidence="2" id="KW-1185">Reference proteome</keyword>
<dbReference type="EMBL" id="CP021062">
    <property type="protein sequence ID" value="ARP61254.1"/>
    <property type="molecule type" value="Genomic_DNA"/>
</dbReference>
<protein>
    <submittedName>
        <fullName evidence="1">Sporulation protein</fullName>
    </submittedName>
</protein>
<sequence>MKSTGVTRRIDELGRIVLPKELRTTLGIYALYFLFAPEPSL</sequence>
<dbReference type="SMR" id="A0A1W6WXH8"/>
<evidence type="ECO:0000313" key="1">
    <source>
        <dbReference type="EMBL" id="ARP61254.1"/>
    </source>
</evidence>
<accession>A0A1W6WXH8</accession>
<reference evidence="1 2" key="1">
    <citation type="submission" date="2017-04" db="EMBL/GenBank/DDBJ databases">
        <title>Complete Genome Sequence of Bacillus thuringiensis type Strain ATCC 10792.</title>
        <authorList>
            <person name="Oh D.-H."/>
            <person name="Park B.-J."/>
            <person name="Shuai W."/>
            <person name="Chelliah R."/>
        </authorList>
    </citation>
    <scope>NUCLEOTIDE SEQUENCE [LARGE SCALE GENOMIC DNA]</scope>
    <source>
        <strain evidence="1 2">ATCC 10792</strain>
        <plasmid evidence="1 2">poh1</plasmid>
    </source>
</reference>
<dbReference type="Proteomes" id="UP000194143">
    <property type="component" value="Plasmid poh1"/>
</dbReference>
<dbReference type="SUPFAM" id="SSF89447">
    <property type="entry name" value="AbrB/MazE/MraZ-like"/>
    <property type="match status" value="1"/>
</dbReference>
<dbReference type="AlphaFoldDB" id="A0A1W6WXH8"/>
<proteinExistence type="predicted"/>